<dbReference type="RefSeq" id="WP_145768379.1">
    <property type="nucleotide sequence ID" value="NZ_CP109114.1"/>
</dbReference>
<dbReference type="AlphaFoldDB" id="A0A561TUS0"/>
<dbReference type="Proteomes" id="UP001330827">
    <property type="component" value="Chromosome"/>
</dbReference>
<evidence type="ECO:0000313" key="5">
    <source>
        <dbReference type="Proteomes" id="UP001330827"/>
    </source>
</evidence>
<name>A0A561TUS0_9ACTN</name>
<evidence type="ECO:0000259" key="1">
    <source>
        <dbReference type="Pfam" id="PF09346"/>
    </source>
</evidence>
<sequence>MTSIDHSRVRQSWDRIGLWLRTHVRQAPLRPAVDSGRLDAVEAAQAVTLPADVKEWWALADVSADFWIPGDFAPVALEEALETRETWLLVAEEEGPLFDQNGEPEPRFLPEFIPIAMSPGGDGLIVDLRPGGANGAVFLWDHERWGLGVPLWDSIDSMLQDIADALESQTAVLGQHAALGGAEATCVGQLGDAGELNWEPVPVA</sequence>
<dbReference type="InterPro" id="IPR018958">
    <property type="entry name" value="Knr4/Smi1-like_dom"/>
</dbReference>
<dbReference type="OrthoDB" id="3287229at2"/>
<accession>A0A561TUS0</accession>
<dbReference type="Pfam" id="PF09346">
    <property type="entry name" value="SMI1_KNR4"/>
    <property type="match status" value="1"/>
</dbReference>
<keyword evidence="5" id="KW-1185">Reference proteome</keyword>
<dbReference type="EMBL" id="CP109114">
    <property type="protein sequence ID" value="WSC11612.1"/>
    <property type="molecule type" value="Genomic_DNA"/>
</dbReference>
<feature type="domain" description="Knr4/Smi1-like" evidence="1">
    <location>
        <begin position="36"/>
        <end position="160"/>
    </location>
</feature>
<reference evidence="3 5" key="2">
    <citation type="submission" date="2022-10" db="EMBL/GenBank/DDBJ databases">
        <title>The complete genomes of actinobacterial strains from the NBC collection.</title>
        <authorList>
            <person name="Joergensen T.S."/>
            <person name="Alvarez Arevalo M."/>
            <person name="Sterndorff E.B."/>
            <person name="Faurdal D."/>
            <person name="Vuksanovic O."/>
            <person name="Mourched A.-S."/>
            <person name="Charusanti P."/>
            <person name="Shaw S."/>
            <person name="Blin K."/>
            <person name="Weber T."/>
        </authorList>
    </citation>
    <scope>NUCLEOTIDE SEQUENCE [LARGE SCALE GENOMIC DNA]</scope>
    <source>
        <strain evidence="3 5">NBC 01769</strain>
    </source>
</reference>
<dbReference type="Proteomes" id="UP000318186">
    <property type="component" value="Unassembled WGS sequence"/>
</dbReference>
<evidence type="ECO:0000313" key="4">
    <source>
        <dbReference type="Proteomes" id="UP000318186"/>
    </source>
</evidence>
<dbReference type="EMBL" id="VIWW01000003">
    <property type="protein sequence ID" value="TWF90860.1"/>
    <property type="molecule type" value="Genomic_DNA"/>
</dbReference>
<dbReference type="SUPFAM" id="SSF160631">
    <property type="entry name" value="SMI1/KNR4-like"/>
    <property type="match status" value="1"/>
</dbReference>
<evidence type="ECO:0000313" key="2">
    <source>
        <dbReference type="EMBL" id="TWF90860.1"/>
    </source>
</evidence>
<evidence type="ECO:0000313" key="3">
    <source>
        <dbReference type="EMBL" id="WSC11612.1"/>
    </source>
</evidence>
<gene>
    <name evidence="2" type="ORF">FHX80_13276</name>
    <name evidence="3" type="ORF">OIE64_01115</name>
</gene>
<proteinExistence type="predicted"/>
<organism evidence="2 4">
    <name type="scientific">Streptomyces brevispora</name>
    <dbReference type="NCBI Taxonomy" id="887462"/>
    <lineage>
        <taxon>Bacteria</taxon>
        <taxon>Bacillati</taxon>
        <taxon>Actinomycetota</taxon>
        <taxon>Actinomycetes</taxon>
        <taxon>Kitasatosporales</taxon>
        <taxon>Streptomycetaceae</taxon>
        <taxon>Streptomyces</taxon>
    </lineage>
</organism>
<reference evidence="2 4" key="1">
    <citation type="submission" date="2019-06" db="EMBL/GenBank/DDBJ databases">
        <title>Sequencing the genomes of 1000 actinobacteria strains.</title>
        <authorList>
            <person name="Klenk H.-P."/>
        </authorList>
    </citation>
    <scope>NUCLEOTIDE SEQUENCE [LARGE SCALE GENOMIC DNA]</scope>
    <source>
        <strain evidence="2 4">DSM 42059</strain>
    </source>
</reference>
<dbReference type="InterPro" id="IPR037883">
    <property type="entry name" value="Knr4/Smi1-like_sf"/>
</dbReference>
<protein>
    <submittedName>
        <fullName evidence="2">Cell wall assembly regulator SMI1</fullName>
    </submittedName>
    <submittedName>
        <fullName evidence="3">SMI1/KNR4 family protein</fullName>
    </submittedName>
</protein>